<dbReference type="Pfam" id="PF13625">
    <property type="entry name" value="Helicase_C_3"/>
    <property type="match status" value="1"/>
</dbReference>
<organism evidence="2">
    <name type="scientific">freshwater metagenome</name>
    <dbReference type="NCBI Taxonomy" id="449393"/>
    <lineage>
        <taxon>unclassified sequences</taxon>
        <taxon>metagenomes</taxon>
        <taxon>ecological metagenomes</taxon>
    </lineage>
</organism>
<reference evidence="2" key="1">
    <citation type="submission" date="2020-05" db="EMBL/GenBank/DDBJ databases">
        <authorList>
            <person name="Chiriac C."/>
            <person name="Salcher M."/>
            <person name="Ghai R."/>
            <person name="Kavagutti S V."/>
        </authorList>
    </citation>
    <scope>NUCLEOTIDE SEQUENCE</scope>
</reference>
<feature type="domain" description="Helicase XPB/Ssl2 N-terminal" evidence="1">
    <location>
        <begin position="317"/>
        <end position="440"/>
    </location>
</feature>
<dbReference type="AlphaFoldDB" id="A0A6J6JFS9"/>
<gene>
    <name evidence="2" type="ORF">UFOPK2132_00470</name>
</gene>
<evidence type="ECO:0000313" key="2">
    <source>
        <dbReference type="EMBL" id="CAB4635173.1"/>
    </source>
</evidence>
<dbReference type="InterPro" id="IPR032830">
    <property type="entry name" value="XPB/Ssl2_N"/>
</dbReference>
<name>A0A6J6JFS9_9ZZZZ</name>
<proteinExistence type="predicted"/>
<accession>A0A6J6JFS9</accession>
<sequence length="575" mass="62717">MSDLYRLALALRSAEDSALSILVHERSLSLSEFKDFFDLAQAVLTPKSQALLISSLSNSEISSLRSLLAQEKVSKEQVSFLASDLLVWSSQEPVVYDWLAERLRENPRTASLRVVTEPIKAPDQESIDRDCGIHAFEAMQSITELIFSLDQHFVREVSKGSMGLPDVKRLSSHLGKSKEYVKAILELAKVSGMVAISEKRFHPTDLADNWISSDPKTRWHILVDAWLAIVGASGSKELALQLSQNPTKSLNELVGSSFPLVNSSAQSRIGRVAELADAIGLSVKGFAASWLASVLAGKVAVAIKALEQRLPAQQERIIVQADLSIIAPGPLASSIEIELRKFTDTENIGLATGYRISPLSISCGLEEGLTEKQIRALLEKLSGASLPQPVDYLISETASRFGRLKISATNTGSILVSTDELLATQILMDSKLKTFGLRKSEGAIVSSLEPETLYHSLRENGYLAIRVDESGKVIAPSAIHKNSSHTALFQDQLTRLRKQDLEISDQAPESDVDRKIQLALASKSILLVEINANGKVMNFVLEPIGLANGRLRARDRKADIERTLPVSAITSIVIG</sequence>
<protein>
    <submittedName>
        <fullName evidence="2">Unannotated protein</fullName>
    </submittedName>
</protein>
<evidence type="ECO:0000259" key="1">
    <source>
        <dbReference type="Pfam" id="PF13625"/>
    </source>
</evidence>
<dbReference type="EMBL" id="CAEZVU010000069">
    <property type="protein sequence ID" value="CAB4635173.1"/>
    <property type="molecule type" value="Genomic_DNA"/>
</dbReference>